<feature type="region of interest" description="Disordered" evidence="1">
    <location>
        <begin position="27"/>
        <end position="47"/>
    </location>
</feature>
<protein>
    <submittedName>
        <fullName evidence="2">Uncharacterized protein</fullName>
    </submittedName>
</protein>
<feature type="compositionally biased region" description="Polar residues" evidence="1">
    <location>
        <begin position="27"/>
        <end position="39"/>
    </location>
</feature>
<gene>
    <name evidence="2" type="ORF">LX83_006974</name>
</gene>
<evidence type="ECO:0000256" key="1">
    <source>
        <dbReference type="SAM" id="MobiDB-lite"/>
    </source>
</evidence>
<evidence type="ECO:0000313" key="2">
    <source>
        <dbReference type="EMBL" id="MCP2170086.1"/>
    </source>
</evidence>
<name>A0AAE3GKV9_9PSEU</name>
<organism evidence="2 3">
    <name type="scientific">Goodfellowiella coeruleoviolacea</name>
    <dbReference type="NCBI Taxonomy" id="334858"/>
    <lineage>
        <taxon>Bacteria</taxon>
        <taxon>Bacillati</taxon>
        <taxon>Actinomycetota</taxon>
        <taxon>Actinomycetes</taxon>
        <taxon>Pseudonocardiales</taxon>
        <taxon>Pseudonocardiaceae</taxon>
        <taxon>Goodfellowiella</taxon>
    </lineage>
</organism>
<reference evidence="2" key="1">
    <citation type="submission" date="2022-06" db="EMBL/GenBank/DDBJ databases">
        <title>Genomic Encyclopedia of Archaeal and Bacterial Type Strains, Phase II (KMG-II): from individual species to whole genera.</title>
        <authorList>
            <person name="Goeker M."/>
        </authorList>
    </citation>
    <scope>NUCLEOTIDE SEQUENCE</scope>
    <source>
        <strain evidence="2">DSM 43935</strain>
    </source>
</reference>
<dbReference type="Proteomes" id="UP001206128">
    <property type="component" value="Unassembled WGS sequence"/>
</dbReference>
<dbReference type="EMBL" id="JAMTCK010000024">
    <property type="protein sequence ID" value="MCP2170086.1"/>
    <property type="molecule type" value="Genomic_DNA"/>
</dbReference>
<evidence type="ECO:0000313" key="3">
    <source>
        <dbReference type="Proteomes" id="UP001206128"/>
    </source>
</evidence>
<comment type="caution">
    <text evidence="2">The sequence shown here is derived from an EMBL/GenBank/DDBJ whole genome shotgun (WGS) entry which is preliminary data.</text>
</comment>
<proteinExistence type="predicted"/>
<accession>A0AAE3GKV9</accession>
<dbReference type="AlphaFoldDB" id="A0AAE3GKV9"/>
<sequence length="107" mass="11653">MSRLASRRDRWGVRARPVVACQVRATTNDPTSRVVSSPSEPLGMRTRQIPPSRMLAMSTVERPSVTSARAAISATVVAAKPLSLQGSIAAFSRRPRASGFHRLMLRP</sequence>
<keyword evidence="3" id="KW-1185">Reference proteome</keyword>